<dbReference type="InterPro" id="IPR006553">
    <property type="entry name" value="Leu-rich_rpt_Cys-con_subtyp"/>
</dbReference>
<reference evidence="4" key="2">
    <citation type="submission" date="2023-03" db="EMBL/GenBank/DDBJ databases">
        <authorList>
            <person name="Inwood S.N."/>
            <person name="Skelly J.G."/>
            <person name="Guhlin J."/>
            <person name="Harrop T.W.R."/>
            <person name="Goldson S.G."/>
            <person name="Dearden P.K."/>
        </authorList>
    </citation>
    <scope>NUCLEOTIDE SEQUENCE</scope>
    <source>
        <strain evidence="4">Irish</strain>
        <tissue evidence="4">Whole body</tissue>
    </source>
</reference>
<gene>
    <name evidence="4" type="ORF">PV328_001125</name>
</gene>
<dbReference type="Pfam" id="PF12937">
    <property type="entry name" value="F-box-like"/>
    <property type="match status" value="1"/>
</dbReference>
<comment type="caution">
    <text evidence="4">The sequence shown here is derived from an EMBL/GenBank/DDBJ whole genome shotgun (WGS) entry which is preliminary data.</text>
</comment>
<sequence>MKSDEVAFFSLHKQHEIKQLEICWTGTLMNQRQRECKRKMKGKRSKSLSPEPSSSRDAKIPKLSCNSQINDDICNTKTHILDFSDDILLNIMRFLTPQDLLALSLCCFRLFHVCRDRTLWRIVDFRSKPMRIVELKKYLKYFQPQTTSIAINGNFKNHHQVEGNLEELKSDFLLQISKNCKNIKELLVEDYSIVSKDVKITFFPATLEKLSLRGTQVYHLIKNKSYFFEMDRRMPNLTTLIVSDCQWLTGHSLLVISKMPKLKELRLDSCRNLGDCVAYASLATRFGFKTLEILDLRRTGFGDSEIRAFSSTKTLTHLYLENSLKNAEPTDRVEYQRDLFPGPTYEDHILAQYALHGNQHMGCNDLSHCRISDTSICSLGSYICDRRVLNDTAREVILIEEEVRVFNNPNLKILVVKNYPLVTNKSLVHLAANANSLEYLDMTGCAVTKNGVETFKSQKPNVMLISSFDET</sequence>
<proteinExistence type="predicted"/>
<dbReference type="SUPFAM" id="SSF81383">
    <property type="entry name" value="F-box domain"/>
    <property type="match status" value="1"/>
</dbReference>
<reference evidence="4" key="1">
    <citation type="journal article" date="2023" name="bioRxiv">
        <title>Scaffold-level genome assemblies of two parasitoid biocontrol wasps reveal the parthenogenesis mechanism and an associated novel virus.</title>
        <authorList>
            <person name="Inwood S."/>
            <person name="Skelly J."/>
            <person name="Guhlin J."/>
            <person name="Harrop T."/>
            <person name="Goldson S."/>
            <person name="Dearden P."/>
        </authorList>
    </citation>
    <scope>NUCLEOTIDE SEQUENCE</scope>
    <source>
        <strain evidence="4">Irish</strain>
        <tissue evidence="4">Whole body</tissue>
    </source>
</reference>
<dbReference type="EMBL" id="JAQQBS010000001">
    <property type="protein sequence ID" value="KAK0177037.1"/>
    <property type="molecule type" value="Genomic_DNA"/>
</dbReference>
<accession>A0AA39FWA3</accession>
<feature type="domain" description="F-box" evidence="3">
    <location>
        <begin position="77"/>
        <end position="123"/>
    </location>
</feature>
<dbReference type="SMART" id="SM00367">
    <property type="entry name" value="LRR_CC"/>
    <property type="match status" value="5"/>
</dbReference>
<evidence type="ECO:0000313" key="5">
    <source>
        <dbReference type="Proteomes" id="UP001168990"/>
    </source>
</evidence>
<name>A0AA39FWA3_9HYME</name>
<dbReference type="GO" id="GO:0031146">
    <property type="term" value="P:SCF-dependent proteasomal ubiquitin-dependent protein catabolic process"/>
    <property type="evidence" value="ECO:0007669"/>
    <property type="project" value="TreeGrafter"/>
</dbReference>
<feature type="region of interest" description="Disordered" evidence="2">
    <location>
        <begin position="35"/>
        <end position="60"/>
    </location>
</feature>
<dbReference type="Pfam" id="PF13516">
    <property type="entry name" value="LRR_6"/>
    <property type="match status" value="1"/>
</dbReference>
<evidence type="ECO:0000256" key="2">
    <source>
        <dbReference type="SAM" id="MobiDB-lite"/>
    </source>
</evidence>
<keyword evidence="1" id="KW-0833">Ubl conjugation pathway</keyword>
<dbReference type="Proteomes" id="UP001168990">
    <property type="component" value="Unassembled WGS sequence"/>
</dbReference>
<dbReference type="InterPro" id="IPR001611">
    <property type="entry name" value="Leu-rich_rpt"/>
</dbReference>
<dbReference type="Gene3D" id="3.80.10.10">
    <property type="entry name" value="Ribonuclease Inhibitor"/>
    <property type="match status" value="2"/>
</dbReference>
<dbReference type="Gene3D" id="1.20.1280.50">
    <property type="match status" value="1"/>
</dbReference>
<dbReference type="InterPro" id="IPR036047">
    <property type="entry name" value="F-box-like_dom_sf"/>
</dbReference>
<evidence type="ECO:0000256" key="1">
    <source>
        <dbReference type="ARBA" id="ARBA00022786"/>
    </source>
</evidence>
<keyword evidence="5" id="KW-1185">Reference proteome</keyword>
<dbReference type="InterPro" id="IPR032675">
    <property type="entry name" value="LRR_dom_sf"/>
</dbReference>
<evidence type="ECO:0000313" key="4">
    <source>
        <dbReference type="EMBL" id="KAK0177037.1"/>
    </source>
</evidence>
<dbReference type="PROSITE" id="PS50181">
    <property type="entry name" value="FBOX"/>
    <property type="match status" value="1"/>
</dbReference>
<dbReference type="InterPro" id="IPR001810">
    <property type="entry name" value="F-box_dom"/>
</dbReference>
<dbReference type="GO" id="GO:0019005">
    <property type="term" value="C:SCF ubiquitin ligase complex"/>
    <property type="evidence" value="ECO:0007669"/>
    <property type="project" value="TreeGrafter"/>
</dbReference>
<dbReference type="SUPFAM" id="SSF52047">
    <property type="entry name" value="RNI-like"/>
    <property type="match status" value="1"/>
</dbReference>
<dbReference type="PANTHER" id="PTHR13318">
    <property type="entry name" value="PARTNER OF PAIRED, ISOFORM B-RELATED"/>
    <property type="match status" value="1"/>
</dbReference>
<dbReference type="AlphaFoldDB" id="A0AA39FWA3"/>
<protein>
    <recommendedName>
        <fullName evidence="3">F-box domain-containing protein</fullName>
    </recommendedName>
</protein>
<evidence type="ECO:0000259" key="3">
    <source>
        <dbReference type="PROSITE" id="PS50181"/>
    </source>
</evidence>
<organism evidence="4 5">
    <name type="scientific">Microctonus aethiopoides</name>
    <dbReference type="NCBI Taxonomy" id="144406"/>
    <lineage>
        <taxon>Eukaryota</taxon>
        <taxon>Metazoa</taxon>
        <taxon>Ecdysozoa</taxon>
        <taxon>Arthropoda</taxon>
        <taxon>Hexapoda</taxon>
        <taxon>Insecta</taxon>
        <taxon>Pterygota</taxon>
        <taxon>Neoptera</taxon>
        <taxon>Endopterygota</taxon>
        <taxon>Hymenoptera</taxon>
        <taxon>Apocrita</taxon>
        <taxon>Ichneumonoidea</taxon>
        <taxon>Braconidae</taxon>
        <taxon>Euphorinae</taxon>
        <taxon>Microctonus</taxon>
    </lineage>
</organism>
<feature type="compositionally biased region" description="Basic residues" evidence="2">
    <location>
        <begin position="35"/>
        <end position="46"/>
    </location>
</feature>